<dbReference type="Pfam" id="PF05154">
    <property type="entry name" value="TM2"/>
    <property type="match status" value="1"/>
</dbReference>
<evidence type="ECO:0000256" key="2">
    <source>
        <dbReference type="ARBA" id="ARBA00022692"/>
    </source>
</evidence>
<evidence type="ECO:0000256" key="3">
    <source>
        <dbReference type="ARBA" id="ARBA00022989"/>
    </source>
</evidence>
<comment type="subcellular location">
    <subcellularLocation>
        <location evidence="1">Membrane</location>
        <topology evidence="1">Multi-pass membrane protein</topology>
    </subcellularLocation>
</comment>
<dbReference type="InterPro" id="IPR007829">
    <property type="entry name" value="TM2"/>
</dbReference>
<accession>A0ABT2QQL5</accession>
<protein>
    <submittedName>
        <fullName evidence="7">TM2 domain-containing protein</fullName>
    </submittedName>
</protein>
<dbReference type="RefSeq" id="WP_262855817.1">
    <property type="nucleotide sequence ID" value="NZ_JAOPKZ010000009.1"/>
</dbReference>
<keyword evidence="3 5" id="KW-1133">Transmembrane helix</keyword>
<proteinExistence type="predicted"/>
<feature type="domain" description="TM2" evidence="6">
    <location>
        <begin position="1"/>
        <end position="51"/>
    </location>
</feature>
<name>A0ABT2QQL5_9STAP</name>
<evidence type="ECO:0000259" key="6">
    <source>
        <dbReference type="Pfam" id="PF05154"/>
    </source>
</evidence>
<keyword evidence="2 5" id="KW-0812">Transmembrane</keyword>
<dbReference type="EMBL" id="JAOPKZ010000009">
    <property type="protein sequence ID" value="MCU5746271.1"/>
    <property type="molecule type" value="Genomic_DNA"/>
</dbReference>
<reference evidence="7 8" key="1">
    <citation type="journal article" date="2023" name="Int. J. Syst. Evol. Microbiol.">
        <title>Streptococcus sciuri sp. nov., Staphylococcus marylandisciuri sp. nov. and Staphylococcus americanisciuri sp. nov., isolated from faeces of eastern grey squirrel (Sciurus carolinensis).</title>
        <authorList>
            <person name="Volokhov D.V."/>
            <person name="Zagorodnyaya T.A."/>
            <person name="Furtak V.A."/>
            <person name="Nattanmai G."/>
            <person name="Randall L."/>
            <person name="Jose S."/>
            <person name="Gao Y."/>
            <person name="Eisenberg T."/>
            <person name="Delmonte P."/>
            <person name="Blom J."/>
            <person name="Mitchell K.K."/>
        </authorList>
    </citation>
    <scope>NUCLEOTIDE SEQUENCE [LARGE SCALE GENOMIC DNA]</scope>
    <source>
        <strain evidence="7 8">SQ8-PEA</strain>
    </source>
</reference>
<organism evidence="7 8">
    <name type="scientific">Staphylococcus marylandisciuri</name>
    <dbReference type="NCBI Taxonomy" id="2981529"/>
    <lineage>
        <taxon>Bacteria</taxon>
        <taxon>Bacillati</taxon>
        <taxon>Bacillota</taxon>
        <taxon>Bacilli</taxon>
        <taxon>Bacillales</taxon>
        <taxon>Staphylococcaceae</taxon>
        <taxon>Staphylococcus</taxon>
    </lineage>
</organism>
<evidence type="ECO:0000313" key="7">
    <source>
        <dbReference type="EMBL" id="MCU5746271.1"/>
    </source>
</evidence>
<evidence type="ECO:0000256" key="5">
    <source>
        <dbReference type="SAM" id="Phobius"/>
    </source>
</evidence>
<feature type="transmembrane region" description="Helical" evidence="5">
    <location>
        <begin position="31"/>
        <end position="49"/>
    </location>
</feature>
<keyword evidence="8" id="KW-1185">Reference proteome</keyword>
<evidence type="ECO:0000256" key="1">
    <source>
        <dbReference type="ARBA" id="ARBA00004141"/>
    </source>
</evidence>
<comment type="caution">
    <text evidence="7">The sequence shown here is derived from an EMBL/GenBank/DDBJ whole genome shotgun (WGS) entry which is preliminary data.</text>
</comment>
<sequence length="67" mass="7143">MKVDKIVYAALAFFLGGLGIHKFYSKKTGLGLLYLAFSWTGIPGVIGIIEGVRAAIKTPDSSGKIEI</sequence>
<keyword evidence="4 5" id="KW-0472">Membrane</keyword>
<evidence type="ECO:0000313" key="8">
    <source>
        <dbReference type="Proteomes" id="UP001209553"/>
    </source>
</evidence>
<gene>
    <name evidence="7" type="ORF">N9R04_06015</name>
</gene>
<evidence type="ECO:0000256" key="4">
    <source>
        <dbReference type="ARBA" id="ARBA00023136"/>
    </source>
</evidence>
<dbReference type="Proteomes" id="UP001209553">
    <property type="component" value="Unassembled WGS sequence"/>
</dbReference>
<feature type="transmembrane region" description="Helical" evidence="5">
    <location>
        <begin position="6"/>
        <end position="24"/>
    </location>
</feature>